<dbReference type="EMBL" id="JBJUIK010000016">
    <property type="protein sequence ID" value="KAL3500428.1"/>
    <property type="molecule type" value="Genomic_DNA"/>
</dbReference>
<name>A0ABD2XYY7_9GENT</name>
<protein>
    <submittedName>
        <fullName evidence="1">Uncharacterized protein</fullName>
    </submittedName>
</protein>
<dbReference type="Proteomes" id="UP001630127">
    <property type="component" value="Unassembled WGS sequence"/>
</dbReference>
<evidence type="ECO:0000313" key="2">
    <source>
        <dbReference type="Proteomes" id="UP001630127"/>
    </source>
</evidence>
<organism evidence="1 2">
    <name type="scientific">Cinchona calisaya</name>
    <dbReference type="NCBI Taxonomy" id="153742"/>
    <lineage>
        <taxon>Eukaryota</taxon>
        <taxon>Viridiplantae</taxon>
        <taxon>Streptophyta</taxon>
        <taxon>Embryophyta</taxon>
        <taxon>Tracheophyta</taxon>
        <taxon>Spermatophyta</taxon>
        <taxon>Magnoliopsida</taxon>
        <taxon>eudicotyledons</taxon>
        <taxon>Gunneridae</taxon>
        <taxon>Pentapetalae</taxon>
        <taxon>asterids</taxon>
        <taxon>lamiids</taxon>
        <taxon>Gentianales</taxon>
        <taxon>Rubiaceae</taxon>
        <taxon>Cinchonoideae</taxon>
        <taxon>Cinchoneae</taxon>
        <taxon>Cinchona</taxon>
    </lineage>
</organism>
<evidence type="ECO:0000313" key="1">
    <source>
        <dbReference type="EMBL" id="KAL3500428.1"/>
    </source>
</evidence>
<comment type="caution">
    <text evidence="1">The sequence shown here is derived from an EMBL/GenBank/DDBJ whole genome shotgun (WGS) entry which is preliminary data.</text>
</comment>
<gene>
    <name evidence="1" type="ORF">ACH5RR_039521</name>
</gene>
<reference evidence="1 2" key="1">
    <citation type="submission" date="2024-11" db="EMBL/GenBank/DDBJ databases">
        <title>A near-complete genome assembly of Cinchona calisaya.</title>
        <authorList>
            <person name="Lian D.C."/>
            <person name="Zhao X.W."/>
            <person name="Wei L."/>
        </authorList>
    </citation>
    <scope>NUCLEOTIDE SEQUENCE [LARGE SCALE GENOMIC DNA]</scope>
    <source>
        <tissue evidence="1">Nenye</tissue>
    </source>
</reference>
<accession>A0ABD2XYY7</accession>
<keyword evidence="2" id="KW-1185">Reference proteome</keyword>
<sequence length="105" mass="12137">MLYRHHLVQRIHPSTCAPPPIVIPQLSKSLISNHKPKNLFCTRFLLLNLDDNEDLQRMVATIDIQIIVEHYVEASLIDDVFSPDSIITQYREIRGLSISARRAFE</sequence>
<dbReference type="AlphaFoldDB" id="A0ABD2XYY7"/>
<proteinExistence type="predicted"/>